<feature type="region of interest" description="Disordered" evidence="1">
    <location>
        <begin position="976"/>
        <end position="998"/>
    </location>
</feature>
<evidence type="ECO:0000313" key="2">
    <source>
        <dbReference type="EMBL" id="KAJ8868953.1"/>
    </source>
</evidence>
<accession>A0ABQ9G9L4</accession>
<feature type="region of interest" description="Disordered" evidence="1">
    <location>
        <begin position="819"/>
        <end position="842"/>
    </location>
</feature>
<proteinExistence type="predicted"/>
<evidence type="ECO:0000256" key="1">
    <source>
        <dbReference type="SAM" id="MobiDB-lite"/>
    </source>
</evidence>
<reference evidence="2 3" key="1">
    <citation type="submission" date="2023-02" db="EMBL/GenBank/DDBJ databases">
        <title>LHISI_Scaffold_Assembly.</title>
        <authorList>
            <person name="Stuart O.P."/>
            <person name="Cleave R."/>
            <person name="Magrath M.J.L."/>
            <person name="Mikheyev A.S."/>
        </authorList>
    </citation>
    <scope>NUCLEOTIDE SEQUENCE [LARGE SCALE GENOMIC DNA]</scope>
    <source>
        <strain evidence="2">Daus_M_001</strain>
        <tissue evidence="2">Leg muscle</tissue>
    </source>
</reference>
<evidence type="ECO:0000313" key="3">
    <source>
        <dbReference type="Proteomes" id="UP001159363"/>
    </source>
</evidence>
<protein>
    <submittedName>
        <fullName evidence="2">Uncharacterized protein</fullName>
    </submittedName>
</protein>
<dbReference type="EMBL" id="JARBHB010000014">
    <property type="protein sequence ID" value="KAJ8868953.1"/>
    <property type="molecule type" value="Genomic_DNA"/>
</dbReference>
<feature type="region of interest" description="Disordered" evidence="1">
    <location>
        <begin position="1058"/>
        <end position="1079"/>
    </location>
</feature>
<keyword evidence="3" id="KW-1185">Reference proteome</keyword>
<feature type="compositionally biased region" description="Basic and acidic residues" evidence="1">
    <location>
        <begin position="819"/>
        <end position="832"/>
    </location>
</feature>
<dbReference type="Proteomes" id="UP001159363">
    <property type="component" value="Chromosome 13"/>
</dbReference>
<name>A0ABQ9G9L4_9NEOP</name>
<organism evidence="2 3">
    <name type="scientific">Dryococelus australis</name>
    <dbReference type="NCBI Taxonomy" id="614101"/>
    <lineage>
        <taxon>Eukaryota</taxon>
        <taxon>Metazoa</taxon>
        <taxon>Ecdysozoa</taxon>
        <taxon>Arthropoda</taxon>
        <taxon>Hexapoda</taxon>
        <taxon>Insecta</taxon>
        <taxon>Pterygota</taxon>
        <taxon>Neoptera</taxon>
        <taxon>Polyneoptera</taxon>
        <taxon>Phasmatodea</taxon>
        <taxon>Verophasmatodea</taxon>
        <taxon>Anareolatae</taxon>
        <taxon>Phasmatidae</taxon>
        <taxon>Eurycanthinae</taxon>
        <taxon>Dryococelus</taxon>
    </lineage>
</organism>
<sequence length="1270" mass="143215">MIYMTKDRGYCSFGFRLEERERIGEQHSSAIFRAVAHNCRLSSDSSASSGRRNRHQPIRRLQRRARRYLNKESWLARRDCASLVPWDSVYFVLRELINYKACDNFADYSTETINNVRNASLPVSVKTLKTLFDPVILEDPVHACGDSDPFAEFRTALTDRETILLYSIHGYFQFSEALLKFYFKIFLRLMQTNLNQVKKIPPGVSPDRRMNKVMRPMAMLILHEAEEHTTCIEVDLKQGFQQLIVNSPFMFTSFFSEALLRFYFQDIPPPYTNKDILSLENSTKGECNAFERTEQHTLFRPGCVAVTSSDGGRSSPEDGGTLQDPSKVTDLHLPARDCSRDFAITPALNGIGMCVSLYVTDTTVAVVERACYYEVYLLVVLAINGWEFMVTVHDKVSTFEINLRKKSLLQPACILTDALSDMRPVKLVTVDGNSTAMLIIHAAVICRASTRRLAGRSADHDGIRNEALSSGFGVCRRRTSRRLPPEDGLQEGVPLPPTRDSCTAAFDCIQNLAGRDTKQGFRDCTFCLENGHTPRGWPDWSSEWCEGVRCWVILMTGRCTEHFNSRRRPYLEAVHDKVSTFEIILTMKSLLLPAYILTCVLSDVRPVKLRRGRGGIVVRLLTFYQGEPCSVPGGVRSRVFARGNRAVQYRWSEGFLGDLAFPPLRYTHLSLTESGDISAALNIEAWRADKGEVRRVWGSSPRKPADQRHLVWTRFLHAKIRNLPLQESNRGSPRWKASSLTTTPPWHLVACGLVICSILPVIINVAAGLTHLFMCRPSEATQSLEMCVCIVEVEIRTLMCVKQEQPMRMIEVSMEQRRKERVGKREIPEKTRGPTASSGTIPTCENSDAWGLQAGSLFLRESGFWAIVRISAIDGSDQREQNSRPRASVQRRVRLAGWAQGDLLDCLSQSPPRVNNIAAKNCAHRGKACGTRLLHFFPTASRFSPRVVRWTRVLAQPTHAHTRRCGRMLEGREIPEKTPADSGIVGHDSNMRKCGGDPAGNRTRLAYVGGERAATTITRYNKRHRRYGQGSELTCSVLAVLRCLWDFQRVAGIKGRGKREMPENTRRPATPSGTIPTCENPVIRPGIEPGSPWWVASVLVAQLPWPPRDIGEEDGRRREIARRRRPRCLWCERTRGRDIRRVKATVREDARGTLEHCGIKRPSVGKVLFIIPEYNAGGWPGTVGTYGRFLPIHLDSPRCRMKMTAHLLPECAGVDRSLVRNLGHPVGSQLDCGGEEKLTPYPLLIHQTYFKLQGNILVQDSQGSAWELLP</sequence>
<gene>
    <name evidence="2" type="ORF">PR048_030494</name>
</gene>
<comment type="caution">
    <text evidence="2">The sequence shown here is derived from an EMBL/GenBank/DDBJ whole genome shotgun (WGS) entry which is preliminary data.</text>
</comment>
<feature type="region of interest" description="Disordered" evidence="1">
    <location>
        <begin position="307"/>
        <end position="326"/>
    </location>
</feature>